<dbReference type="AlphaFoldDB" id="A0A6A3BP12"/>
<dbReference type="Proteomes" id="UP000436088">
    <property type="component" value="Unassembled WGS sequence"/>
</dbReference>
<evidence type="ECO:0000313" key="2">
    <source>
        <dbReference type="EMBL" id="KAE8718666.1"/>
    </source>
</evidence>
<organism evidence="2 3">
    <name type="scientific">Hibiscus syriacus</name>
    <name type="common">Rose of Sharon</name>
    <dbReference type="NCBI Taxonomy" id="106335"/>
    <lineage>
        <taxon>Eukaryota</taxon>
        <taxon>Viridiplantae</taxon>
        <taxon>Streptophyta</taxon>
        <taxon>Embryophyta</taxon>
        <taxon>Tracheophyta</taxon>
        <taxon>Spermatophyta</taxon>
        <taxon>Magnoliopsida</taxon>
        <taxon>eudicotyledons</taxon>
        <taxon>Gunneridae</taxon>
        <taxon>Pentapetalae</taxon>
        <taxon>rosids</taxon>
        <taxon>malvids</taxon>
        <taxon>Malvales</taxon>
        <taxon>Malvaceae</taxon>
        <taxon>Malvoideae</taxon>
        <taxon>Hibiscus</taxon>
    </lineage>
</organism>
<evidence type="ECO:0000313" key="3">
    <source>
        <dbReference type="Proteomes" id="UP000436088"/>
    </source>
</evidence>
<sequence length="112" mass="12684">MAGEDLVELKFRLAYGTDIGPTKTLAESRLPVVEVPGGVITTHVVLRLPSSDKNNGNPRPINLLSEPCFMCQTFSMIQYAISKIYPQRNNRMILRRKVAVHARYLDELPNRM</sequence>
<proteinExistence type="predicted"/>
<dbReference type="EMBL" id="VEPZ02000806">
    <property type="protein sequence ID" value="KAE8718666.1"/>
    <property type="molecule type" value="Genomic_DNA"/>
</dbReference>
<protein>
    <recommendedName>
        <fullName evidence="1">UBL3-like ubiquitin domain-containing protein</fullName>
    </recommendedName>
</protein>
<evidence type="ECO:0000259" key="1">
    <source>
        <dbReference type="Pfam" id="PF13881"/>
    </source>
</evidence>
<feature type="domain" description="UBL3-like ubiquitin" evidence="1">
    <location>
        <begin position="22"/>
        <end position="58"/>
    </location>
</feature>
<comment type="caution">
    <text evidence="2">The sequence shown here is derived from an EMBL/GenBank/DDBJ whole genome shotgun (WGS) entry which is preliminary data.</text>
</comment>
<dbReference type="Pfam" id="PF13881">
    <property type="entry name" value="Rad60-SLD_2"/>
    <property type="match status" value="1"/>
</dbReference>
<name>A0A6A3BP12_HIBSY</name>
<keyword evidence="3" id="KW-1185">Reference proteome</keyword>
<gene>
    <name evidence="2" type="ORF">F3Y22_tig00110004pilonHSYRG00113</name>
</gene>
<accession>A0A6A3BP12</accession>
<dbReference type="InterPro" id="IPR039540">
    <property type="entry name" value="UBL3-like_ubiquitin_dom"/>
</dbReference>
<reference evidence="2" key="1">
    <citation type="submission" date="2019-09" db="EMBL/GenBank/DDBJ databases">
        <title>Draft genome information of white flower Hibiscus syriacus.</title>
        <authorList>
            <person name="Kim Y.-M."/>
        </authorList>
    </citation>
    <scope>NUCLEOTIDE SEQUENCE [LARGE SCALE GENOMIC DNA]</scope>
    <source>
        <strain evidence="2">YM2019G1</strain>
    </source>
</reference>